<name>A0ABR6CWL9_9BACI</name>
<gene>
    <name evidence="1" type="ORF">HNP81_004427</name>
</gene>
<accession>A0ABR6CWL9</accession>
<reference evidence="1 2" key="1">
    <citation type="submission" date="2020-08" db="EMBL/GenBank/DDBJ databases">
        <title>Genomic Encyclopedia of Type Strains, Phase IV (KMG-IV): sequencing the most valuable type-strain genomes for metagenomic binning, comparative biology and taxonomic classification.</title>
        <authorList>
            <person name="Goeker M."/>
        </authorList>
    </citation>
    <scope>NUCLEOTIDE SEQUENCE [LARGE SCALE GENOMIC DNA]</scope>
    <source>
        <strain evidence="1 2">DSM 105481</strain>
    </source>
</reference>
<comment type="caution">
    <text evidence="1">The sequence shown here is derived from an EMBL/GenBank/DDBJ whole genome shotgun (WGS) entry which is preliminary data.</text>
</comment>
<organism evidence="1 2">
    <name type="scientific">Peribacillus huizhouensis</name>
    <dbReference type="NCBI Taxonomy" id="1501239"/>
    <lineage>
        <taxon>Bacteria</taxon>
        <taxon>Bacillati</taxon>
        <taxon>Bacillota</taxon>
        <taxon>Bacilli</taxon>
        <taxon>Bacillales</taxon>
        <taxon>Bacillaceae</taxon>
        <taxon>Peribacillus</taxon>
    </lineage>
</organism>
<proteinExistence type="predicted"/>
<protein>
    <submittedName>
        <fullName evidence="1">5,10-methenyltetrahydromethanopterin hydrogenase</fullName>
    </submittedName>
</protein>
<keyword evidence="2" id="KW-1185">Reference proteome</keyword>
<dbReference type="Proteomes" id="UP000626697">
    <property type="component" value="Unassembled WGS sequence"/>
</dbReference>
<evidence type="ECO:0000313" key="1">
    <source>
        <dbReference type="EMBL" id="MBA9029083.1"/>
    </source>
</evidence>
<dbReference type="EMBL" id="JACJHX010000025">
    <property type="protein sequence ID" value="MBA9029083.1"/>
    <property type="molecule type" value="Genomic_DNA"/>
</dbReference>
<sequence>MKEVTVDKLVFKENLSIIEQMSLKDIMYKWLGSPEEGLDNILPLEYTHSVFAKMETPPETNLMIESGETFRYVTLTEDNQIVIGVLDINNELRFRIFYLEERLGV</sequence>
<evidence type="ECO:0000313" key="2">
    <source>
        <dbReference type="Proteomes" id="UP000626697"/>
    </source>
</evidence>
<dbReference type="RefSeq" id="WP_182503956.1">
    <property type="nucleotide sequence ID" value="NZ_JACJHX010000025.1"/>
</dbReference>